<evidence type="ECO:0000259" key="3">
    <source>
        <dbReference type="PROSITE" id="PS50049"/>
    </source>
</evidence>
<sequence>MERAQSLDENVGNAPRLRRNKLLLVVSVIHGLGLLLCLIYICLQLSASKVPPKYPPIHSIRVQFTKCERENVCILVPSTNYGNMTVQDNGIDIKCDGFYLISLKGHFLQEVSLGLSYRKSRDVLLPRTKVSSIDAVTVAHLAFTDKVYLNVTAENNSGDDIKVNGGELILVHQNPGEFCGKKGSEGHT</sequence>
<evidence type="ECO:0000313" key="5">
    <source>
        <dbReference type="RefSeq" id="XP_004706881.1"/>
    </source>
</evidence>
<evidence type="ECO:0000256" key="1">
    <source>
        <dbReference type="ARBA" id="ARBA00008670"/>
    </source>
</evidence>
<dbReference type="SMART" id="SM00207">
    <property type="entry name" value="TNF"/>
    <property type="match status" value="1"/>
</dbReference>
<dbReference type="InterPro" id="IPR006052">
    <property type="entry name" value="TNF_dom"/>
</dbReference>
<feature type="transmembrane region" description="Helical" evidence="2">
    <location>
        <begin position="22"/>
        <end position="43"/>
    </location>
</feature>
<accession>A0ABM0ISQ4</accession>
<dbReference type="InterPro" id="IPR008983">
    <property type="entry name" value="Tumour_necrosis_fac-like_dom"/>
</dbReference>
<dbReference type="Proteomes" id="UP000694863">
    <property type="component" value="Unplaced"/>
</dbReference>
<name>A0ABM0ISQ4_ECHTE</name>
<keyword evidence="2" id="KW-0812">Transmembrane</keyword>
<keyword evidence="2" id="KW-1133">Transmembrane helix</keyword>
<dbReference type="GeneID" id="101642049"/>
<dbReference type="InterPro" id="IPR042338">
    <property type="entry name" value="TNFSF4"/>
</dbReference>
<dbReference type="SUPFAM" id="SSF49842">
    <property type="entry name" value="TNF-like"/>
    <property type="match status" value="1"/>
</dbReference>
<keyword evidence="2" id="KW-0472">Membrane</keyword>
<organism evidence="4 5">
    <name type="scientific">Echinops telfairi</name>
    <name type="common">Lesser hedgehog tenrec</name>
    <dbReference type="NCBI Taxonomy" id="9371"/>
    <lineage>
        <taxon>Eukaryota</taxon>
        <taxon>Metazoa</taxon>
        <taxon>Chordata</taxon>
        <taxon>Craniata</taxon>
        <taxon>Vertebrata</taxon>
        <taxon>Euteleostomi</taxon>
        <taxon>Mammalia</taxon>
        <taxon>Eutheria</taxon>
        <taxon>Afrotheria</taxon>
        <taxon>Tenrecidae</taxon>
        <taxon>Tenrecinae</taxon>
        <taxon>Echinops</taxon>
    </lineage>
</organism>
<dbReference type="PANTHER" id="PTHR17534:SF4">
    <property type="entry name" value="TUMOR NECROSIS FACTOR LIGAND SUPERFAMILY MEMBER 4"/>
    <property type="match status" value="1"/>
</dbReference>
<dbReference type="PROSITE" id="PS50049">
    <property type="entry name" value="THD_2"/>
    <property type="match status" value="1"/>
</dbReference>
<reference evidence="5" key="1">
    <citation type="submission" date="2025-08" db="UniProtKB">
        <authorList>
            <consortium name="RefSeq"/>
        </authorList>
    </citation>
    <scope>IDENTIFICATION</scope>
</reference>
<proteinExistence type="inferred from homology"/>
<keyword evidence="4" id="KW-1185">Reference proteome</keyword>
<feature type="domain" description="THD" evidence="3">
    <location>
        <begin position="41"/>
        <end position="171"/>
    </location>
</feature>
<evidence type="ECO:0000256" key="2">
    <source>
        <dbReference type="SAM" id="Phobius"/>
    </source>
</evidence>
<dbReference type="Gene3D" id="2.60.120.40">
    <property type="match status" value="1"/>
</dbReference>
<gene>
    <name evidence="5" type="primary">TNFSF4</name>
</gene>
<protein>
    <submittedName>
        <fullName evidence="5">Tumor necrosis factor ligand superfamily member 4</fullName>
    </submittedName>
</protein>
<dbReference type="RefSeq" id="XP_004706881.1">
    <property type="nucleotide sequence ID" value="XM_004706824.1"/>
</dbReference>
<comment type="similarity">
    <text evidence="1">Belongs to the tumor necrosis factor family.</text>
</comment>
<evidence type="ECO:0000313" key="4">
    <source>
        <dbReference type="Proteomes" id="UP000694863"/>
    </source>
</evidence>
<dbReference type="PANTHER" id="PTHR17534">
    <property type="entry name" value="OX40 LIGAND"/>
    <property type="match status" value="1"/>
</dbReference>